<organism evidence="1 2">
    <name type="scientific">Lactococcus garvieae</name>
    <dbReference type="NCBI Taxonomy" id="1363"/>
    <lineage>
        <taxon>Bacteria</taxon>
        <taxon>Bacillati</taxon>
        <taxon>Bacillota</taxon>
        <taxon>Bacilli</taxon>
        <taxon>Lactobacillales</taxon>
        <taxon>Streptococcaceae</taxon>
        <taxon>Lactococcus</taxon>
    </lineage>
</organism>
<dbReference type="Proteomes" id="UP000181969">
    <property type="component" value="Unassembled WGS sequence"/>
</dbReference>
<protein>
    <submittedName>
        <fullName evidence="1">Uncharacterized protein</fullName>
    </submittedName>
</protein>
<reference evidence="1 2" key="1">
    <citation type="submission" date="2016-10" db="EMBL/GenBank/DDBJ databases">
        <authorList>
            <person name="de Groot N.N."/>
        </authorList>
    </citation>
    <scope>NUCLEOTIDE SEQUENCE [LARGE SCALE GENOMIC DNA]</scope>
    <source>
        <strain evidence="1 2">M79</strain>
    </source>
</reference>
<name>A0A1I4HW42_9LACT</name>
<sequence>MFDENKEKEILTMKFEFKSLSTYEEVATPNFMGGVNYHSLIQEFDSMAEAVKYVTDHHGYLITDNGKFAFEVRNISLIK</sequence>
<proteinExistence type="predicted"/>
<dbReference type="EMBL" id="FOTJ01000011">
    <property type="protein sequence ID" value="SFL46358.1"/>
    <property type="molecule type" value="Genomic_DNA"/>
</dbReference>
<evidence type="ECO:0000313" key="1">
    <source>
        <dbReference type="EMBL" id="SFL46358.1"/>
    </source>
</evidence>
<evidence type="ECO:0000313" key="2">
    <source>
        <dbReference type="Proteomes" id="UP000181969"/>
    </source>
</evidence>
<gene>
    <name evidence="1" type="ORF">SAMN05216438_11119</name>
</gene>
<dbReference type="AlphaFoldDB" id="A0A1I4HW42"/>
<accession>A0A1I4HW42</accession>